<comment type="caution">
    <text evidence="2">The sequence shown here is derived from an EMBL/GenBank/DDBJ whole genome shotgun (WGS) entry which is preliminary data.</text>
</comment>
<dbReference type="Proteomes" id="UP000294508">
    <property type="component" value="Unassembled WGS sequence"/>
</dbReference>
<keyword evidence="3" id="KW-1185">Reference proteome</keyword>
<feature type="transmembrane region" description="Helical" evidence="1">
    <location>
        <begin position="143"/>
        <end position="164"/>
    </location>
</feature>
<sequence length="179" mass="19339">MTIQQSRESGPRRLSVPRSAAAGLGFGLLWGIAARTWMRLISTEPQFTWAGTATILGFTSITGLTLGILYGVRQAGRSRWWRALAVLCLPTFAGAGMVFLPAFLLGGLLYLHHLWARLAGAAGILLSHGALWASLNGESINPWYLYGGFLVLSLTLAAGAAELYRPRQTRLREAAVAQE</sequence>
<evidence type="ECO:0000256" key="1">
    <source>
        <dbReference type="SAM" id="Phobius"/>
    </source>
</evidence>
<evidence type="ECO:0000313" key="3">
    <source>
        <dbReference type="Proteomes" id="UP000294508"/>
    </source>
</evidence>
<protein>
    <submittedName>
        <fullName evidence="2">Uncharacterized protein</fullName>
    </submittedName>
</protein>
<evidence type="ECO:0000313" key="2">
    <source>
        <dbReference type="EMBL" id="TCO32722.1"/>
    </source>
</evidence>
<feature type="transmembrane region" description="Helical" evidence="1">
    <location>
        <begin position="84"/>
        <end position="111"/>
    </location>
</feature>
<dbReference type="OrthoDB" id="4872245at2"/>
<organism evidence="2 3">
    <name type="scientific">Kribbella steppae</name>
    <dbReference type="NCBI Taxonomy" id="2512223"/>
    <lineage>
        <taxon>Bacteria</taxon>
        <taxon>Bacillati</taxon>
        <taxon>Actinomycetota</taxon>
        <taxon>Actinomycetes</taxon>
        <taxon>Propionibacteriales</taxon>
        <taxon>Kribbellaceae</taxon>
        <taxon>Kribbella</taxon>
    </lineage>
</organism>
<name>A0A4R2HNK2_9ACTN</name>
<proteinExistence type="predicted"/>
<reference evidence="2 3" key="1">
    <citation type="journal article" date="2015" name="Stand. Genomic Sci.">
        <title>Genomic Encyclopedia of Bacterial and Archaeal Type Strains, Phase III: the genomes of soil and plant-associated and newly described type strains.</title>
        <authorList>
            <person name="Whitman W.B."/>
            <person name="Woyke T."/>
            <person name="Klenk H.P."/>
            <person name="Zhou Y."/>
            <person name="Lilburn T.G."/>
            <person name="Beck B.J."/>
            <person name="De Vos P."/>
            <person name="Vandamme P."/>
            <person name="Eisen J.A."/>
            <person name="Garrity G."/>
            <person name="Hugenholtz P."/>
            <person name="Kyrpides N.C."/>
        </authorList>
    </citation>
    <scope>NUCLEOTIDE SEQUENCE [LARGE SCALE GENOMIC DNA]</scope>
    <source>
        <strain evidence="2 3">VKM Ac-2572</strain>
    </source>
</reference>
<accession>A0A4R2HNK2</accession>
<dbReference type="RefSeq" id="WP_132209484.1">
    <property type="nucleotide sequence ID" value="NZ_SLWN01000004.1"/>
</dbReference>
<feature type="transmembrane region" description="Helical" evidence="1">
    <location>
        <begin position="20"/>
        <end position="38"/>
    </location>
</feature>
<feature type="transmembrane region" description="Helical" evidence="1">
    <location>
        <begin position="50"/>
        <end position="72"/>
    </location>
</feature>
<keyword evidence="1" id="KW-0472">Membrane</keyword>
<dbReference type="EMBL" id="SLWN01000004">
    <property type="protein sequence ID" value="TCO32722.1"/>
    <property type="molecule type" value="Genomic_DNA"/>
</dbReference>
<dbReference type="AlphaFoldDB" id="A0A4R2HNK2"/>
<keyword evidence="1" id="KW-0812">Transmembrane</keyword>
<keyword evidence="1" id="KW-1133">Transmembrane helix</keyword>
<gene>
    <name evidence="2" type="ORF">EV652_104328</name>
</gene>